<dbReference type="Pfam" id="PF13947">
    <property type="entry name" value="GUB_WAK_bind"/>
    <property type="match status" value="1"/>
</dbReference>
<keyword evidence="6" id="KW-0418">Kinase</keyword>
<evidence type="ECO:0000256" key="4">
    <source>
        <dbReference type="SAM" id="SignalP"/>
    </source>
</evidence>
<dbReference type="AlphaFoldDB" id="A0AAV9CFH6"/>
<feature type="chain" id="PRO_5043440515" evidence="4">
    <location>
        <begin position="23"/>
        <end position="398"/>
    </location>
</feature>
<sequence length="398" mass="44790">MMILIVLLVLLILLSSPESLLGGDPADCRESCGGLNIPYPFGITDGCFREGFRLSCTNISSVRNLYLESDTKHTMPITNISLLTGEVHILHPILSECYDQDRRTASSPFSVNISDTIYTFSDTSNWFTAVGCDTQGYINGTVNNIGSMTPFTVGCISTCYQSESVVDGVCSGIGCCQSRLPKGIKYFEVGFNSYYNHTRVMNFNPCSYVFLVQQDWYKFTPIDISDEFYNEYSDGVPAVLNFSIGTESCNEATRYKSEYACVSRNSDCSNVSSGSGYICSCLPGYEGNPYLKNGCQDIDECKRLGEYPCWEYLHQHPWIIHMHMSTGDQREQPNCISVFACSPKKQVSRRCCCQRRSRGHFRSPATNWKLHFVIPKNERKEEEKAQRDVLPPKQRPVA</sequence>
<organism evidence="6 7">
    <name type="scientific">Acorus calamus</name>
    <name type="common">Sweet flag</name>
    <dbReference type="NCBI Taxonomy" id="4465"/>
    <lineage>
        <taxon>Eukaryota</taxon>
        <taxon>Viridiplantae</taxon>
        <taxon>Streptophyta</taxon>
        <taxon>Embryophyta</taxon>
        <taxon>Tracheophyta</taxon>
        <taxon>Spermatophyta</taxon>
        <taxon>Magnoliopsida</taxon>
        <taxon>Liliopsida</taxon>
        <taxon>Acoraceae</taxon>
        <taxon>Acorus</taxon>
    </lineage>
</organism>
<keyword evidence="2 4" id="KW-0732">Signal</keyword>
<reference evidence="6" key="2">
    <citation type="submission" date="2023-06" db="EMBL/GenBank/DDBJ databases">
        <authorList>
            <person name="Ma L."/>
            <person name="Liu K.-W."/>
            <person name="Li Z."/>
            <person name="Hsiao Y.-Y."/>
            <person name="Qi Y."/>
            <person name="Fu T."/>
            <person name="Tang G."/>
            <person name="Zhang D."/>
            <person name="Sun W.-H."/>
            <person name="Liu D.-K."/>
            <person name="Li Y."/>
            <person name="Chen G.-Z."/>
            <person name="Liu X.-D."/>
            <person name="Liao X.-Y."/>
            <person name="Jiang Y.-T."/>
            <person name="Yu X."/>
            <person name="Hao Y."/>
            <person name="Huang J."/>
            <person name="Zhao X.-W."/>
            <person name="Ke S."/>
            <person name="Chen Y.-Y."/>
            <person name="Wu W.-L."/>
            <person name="Hsu J.-L."/>
            <person name="Lin Y.-F."/>
            <person name="Huang M.-D."/>
            <person name="Li C.-Y."/>
            <person name="Huang L."/>
            <person name="Wang Z.-W."/>
            <person name="Zhao X."/>
            <person name="Zhong W.-Y."/>
            <person name="Peng D.-H."/>
            <person name="Ahmad S."/>
            <person name="Lan S."/>
            <person name="Zhang J.-S."/>
            <person name="Tsai W.-C."/>
            <person name="Van De Peer Y."/>
            <person name="Liu Z.-J."/>
        </authorList>
    </citation>
    <scope>NUCLEOTIDE SEQUENCE</scope>
    <source>
        <strain evidence="6">CP</strain>
        <tissue evidence="6">Leaves</tissue>
    </source>
</reference>
<reference evidence="6" key="1">
    <citation type="journal article" date="2023" name="Nat. Commun.">
        <title>Diploid and tetraploid genomes of Acorus and the evolution of monocots.</title>
        <authorList>
            <person name="Ma L."/>
            <person name="Liu K.W."/>
            <person name="Li Z."/>
            <person name="Hsiao Y.Y."/>
            <person name="Qi Y."/>
            <person name="Fu T."/>
            <person name="Tang G.D."/>
            <person name="Zhang D."/>
            <person name="Sun W.H."/>
            <person name="Liu D.K."/>
            <person name="Li Y."/>
            <person name="Chen G.Z."/>
            <person name="Liu X.D."/>
            <person name="Liao X.Y."/>
            <person name="Jiang Y.T."/>
            <person name="Yu X."/>
            <person name="Hao Y."/>
            <person name="Huang J."/>
            <person name="Zhao X.W."/>
            <person name="Ke S."/>
            <person name="Chen Y.Y."/>
            <person name="Wu W.L."/>
            <person name="Hsu J.L."/>
            <person name="Lin Y.F."/>
            <person name="Huang M.D."/>
            <person name="Li C.Y."/>
            <person name="Huang L."/>
            <person name="Wang Z.W."/>
            <person name="Zhao X."/>
            <person name="Zhong W.Y."/>
            <person name="Peng D.H."/>
            <person name="Ahmad S."/>
            <person name="Lan S."/>
            <person name="Zhang J.S."/>
            <person name="Tsai W.C."/>
            <person name="Van de Peer Y."/>
            <person name="Liu Z.J."/>
        </authorList>
    </citation>
    <scope>NUCLEOTIDE SEQUENCE</scope>
    <source>
        <strain evidence="6">CP</strain>
    </source>
</reference>
<name>A0AAV9CFH6_ACOCL</name>
<evidence type="ECO:0000256" key="2">
    <source>
        <dbReference type="ARBA" id="ARBA00022729"/>
    </source>
</evidence>
<gene>
    <name evidence="6" type="primary">WAK2</name>
    <name evidence="6" type="ORF">QJS10_CPB19g00928</name>
</gene>
<dbReference type="GO" id="GO:0016020">
    <property type="term" value="C:membrane"/>
    <property type="evidence" value="ECO:0007669"/>
    <property type="project" value="UniProtKB-SubCell"/>
</dbReference>
<evidence type="ECO:0000313" key="7">
    <source>
        <dbReference type="Proteomes" id="UP001180020"/>
    </source>
</evidence>
<dbReference type="GO" id="GO:0030247">
    <property type="term" value="F:polysaccharide binding"/>
    <property type="evidence" value="ECO:0007669"/>
    <property type="project" value="InterPro"/>
</dbReference>
<comment type="caution">
    <text evidence="6">The sequence shown here is derived from an EMBL/GenBank/DDBJ whole genome shotgun (WGS) entry which is preliminary data.</text>
</comment>
<dbReference type="InterPro" id="IPR025287">
    <property type="entry name" value="WAK_GUB"/>
</dbReference>
<evidence type="ECO:0000256" key="3">
    <source>
        <dbReference type="SAM" id="MobiDB-lite"/>
    </source>
</evidence>
<accession>A0AAV9CFH6</accession>
<feature type="region of interest" description="Disordered" evidence="3">
    <location>
        <begin position="379"/>
        <end position="398"/>
    </location>
</feature>
<dbReference type="Gene3D" id="2.10.25.10">
    <property type="entry name" value="Laminin"/>
    <property type="match status" value="1"/>
</dbReference>
<feature type="signal peptide" evidence="4">
    <location>
        <begin position="1"/>
        <end position="22"/>
    </location>
</feature>
<evidence type="ECO:0000256" key="1">
    <source>
        <dbReference type="ARBA" id="ARBA00004167"/>
    </source>
</evidence>
<evidence type="ECO:0000313" key="6">
    <source>
        <dbReference type="EMBL" id="KAK1287522.1"/>
    </source>
</evidence>
<dbReference type="Proteomes" id="UP001180020">
    <property type="component" value="Unassembled WGS sequence"/>
</dbReference>
<comment type="subcellular location">
    <subcellularLocation>
        <location evidence="1">Membrane</location>
        <topology evidence="1">Single-pass membrane protein</topology>
    </subcellularLocation>
</comment>
<dbReference type="PANTHER" id="PTHR33491">
    <property type="entry name" value="OSJNBA0016N04.9 PROTEIN"/>
    <property type="match status" value="1"/>
</dbReference>
<protein>
    <submittedName>
        <fullName evidence="6">Wall-associated receptor kinase 2</fullName>
    </submittedName>
</protein>
<dbReference type="EMBL" id="JAUJYO010000019">
    <property type="protein sequence ID" value="KAK1287522.1"/>
    <property type="molecule type" value="Genomic_DNA"/>
</dbReference>
<keyword evidence="7" id="KW-1185">Reference proteome</keyword>
<proteinExistence type="predicted"/>
<keyword evidence="6" id="KW-0675">Receptor</keyword>
<feature type="domain" description="Wall-associated receptor kinase galacturonan-binding" evidence="5">
    <location>
        <begin position="28"/>
        <end position="89"/>
    </location>
</feature>
<evidence type="ECO:0000259" key="5">
    <source>
        <dbReference type="Pfam" id="PF13947"/>
    </source>
</evidence>
<keyword evidence="6" id="KW-0808">Transferase</keyword>
<dbReference type="GO" id="GO:0016301">
    <property type="term" value="F:kinase activity"/>
    <property type="evidence" value="ECO:0007669"/>
    <property type="project" value="UniProtKB-KW"/>
</dbReference>